<evidence type="ECO:0000313" key="1">
    <source>
        <dbReference type="Ensembl" id="ENSRFEP00010001093.1"/>
    </source>
</evidence>
<organism evidence="1 2">
    <name type="scientific">Rhinolophus ferrumequinum</name>
    <name type="common">Greater horseshoe bat</name>
    <dbReference type="NCBI Taxonomy" id="59479"/>
    <lineage>
        <taxon>Eukaryota</taxon>
        <taxon>Metazoa</taxon>
        <taxon>Chordata</taxon>
        <taxon>Craniata</taxon>
        <taxon>Vertebrata</taxon>
        <taxon>Euteleostomi</taxon>
        <taxon>Mammalia</taxon>
        <taxon>Eutheria</taxon>
        <taxon>Laurasiatheria</taxon>
        <taxon>Chiroptera</taxon>
        <taxon>Yinpterochiroptera</taxon>
        <taxon>Rhinolophoidea</taxon>
        <taxon>Rhinolophidae</taxon>
        <taxon>Rhinolophinae</taxon>
        <taxon>Rhinolophus</taxon>
    </lineage>
</organism>
<name>A0A671DKC0_RHIFE</name>
<keyword evidence="2" id="KW-1185">Reference proteome</keyword>
<reference evidence="1" key="5">
    <citation type="submission" date="2025-09" db="UniProtKB">
        <authorList>
            <consortium name="Ensembl"/>
        </authorList>
    </citation>
    <scope>IDENTIFICATION</scope>
</reference>
<evidence type="ECO:0000313" key="2">
    <source>
        <dbReference type="Proteomes" id="UP000472240"/>
    </source>
</evidence>
<proteinExistence type="predicted"/>
<dbReference type="Ensembl" id="ENSRFET00010001219.1">
    <property type="protein sequence ID" value="ENSRFEP00010001093.1"/>
    <property type="gene ID" value="ENSRFEG00010000844.1"/>
</dbReference>
<dbReference type="Proteomes" id="UP000472240">
    <property type="component" value="Chromosome 3"/>
</dbReference>
<accession>A0A671DKC0</accession>
<dbReference type="InParanoid" id="A0A671DKC0"/>
<reference evidence="1 2" key="2">
    <citation type="journal article" date="2018" name="Annu Rev Anim Biosci">
        <title>Bat Biology, Genomes, and the Bat1K Project: To Generate Chromosome-Level Genomes for All Living Bat Species.</title>
        <authorList>
            <person name="Teeling E.C."/>
            <person name="Vernes S.C."/>
            <person name="Davalos L.M."/>
            <person name="Ray D.A."/>
            <person name="Gilbert M.T.P."/>
            <person name="Myers E."/>
        </authorList>
    </citation>
    <scope>NUCLEOTIDE SEQUENCE</scope>
</reference>
<sequence length="48" mass="5236">MLLDLSQEHKEHLAFLPKIDSGLGDLAMESGVLGSRFLAFSLLLLVPL</sequence>
<protein>
    <submittedName>
        <fullName evidence="1">Uncharacterized protein</fullName>
    </submittedName>
</protein>
<reference evidence="1 2" key="1">
    <citation type="journal article" date="2015" name="Annu Rev Anim Biosci">
        <title>The Genome 10K Project: a way forward.</title>
        <authorList>
            <person name="Koepfli K.P."/>
            <person name="Paten B."/>
            <person name="O'Brien S.J."/>
            <person name="Koepfli K.P."/>
            <person name="Paten B."/>
            <person name="Antunes A."/>
            <person name="Belov K."/>
            <person name="Bustamante C."/>
            <person name="Castoe T.A."/>
            <person name="Clawson H."/>
            <person name="Crawford A.J."/>
            <person name="Diekhans M."/>
            <person name="Distel D."/>
            <person name="Durbin R."/>
            <person name="Earl D."/>
            <person name="Fujita M.K."/>
            <person name="Gamble T."/>
            <person name="Georges A."/>
            <person name="Gemmell N."/>
            <person name="Gilbert M.T."/>
            <person name="Graves J.M."/>
            <person name="Green R.E."/>
            <person name="Hickey G."/>
            <person name="Jarvis E.D."/>
            <person name="Johnson W."/>
            <person name="Komissarov A."/>
            <person name="Korf I."/>
            <person name="Kuhn R."/>
            <person name="Larkin D.M."/>
            <person name="Lewin H."/>
            <person name="Lopez J.V."/>
            <person name="Ma J."/>
            <person name="Marques-Bonet T."/>
            <person name="Miller W."/>
            <person name="Murphy R."/>
            <person name="Pevzner P."/>
            <person name="Shapiro B."/>
            <person name="Steiner C."/>
            <person name="Tamazian G."/>
            <person name="Venkatesh B."/>
            <person name="Wang J."/>
            <person name="Wayne R."/>
            <person name="Wiley E."/>
            <person name="Yang H."/>
            <person name="Zhang G."/>
            <person name="Haussler D."/>
            <person name="Ryder O."/>
            <person name="O'Brien S.J."/>
        </authorList>
    </citation>
    <scope>NUCLEOTIDE SEQUENCE</scope>
</reference>
<dbReference type="AlphaFoldDB" id="A0A671DKC0"/>
<reference evidence="1" key="4">
    <citation type="submission" date="2025-08" db="UniProtKB">
        <authorList>
            <consortium name="Ensembl"/>
        </authorList>
    </citation>
    <scope>IDENTIFICATION</scope>
</reference>
<reference evidence="2" key="3">
    <citation type="submission" date="2018-12" db="EMBL/GenBank/DDBJ databases">
        <title>G10K-VGP greater horseshoe bat female genome, primary haplotype.</title>
        <authorList>
            <person name="Teeling E."/>
            <person name="Myers G."/>
            <person name="Vernes S."/>
            <person name="Pippel M."/>
            <person name="Winkler S."/>
            <person name="Fedrigo O."/>
            <person name="Rhie A."/>
            <person name="Koren S."/>
            <person name="Phillippy A."/>
            <person name="Lewin H."/>
            <person name="Damas J."/>
            <person name="Howe K."/>
            <person name="Mountcastle J."/>
            <person name="Jarvis E.D."/>
        </authorList>
    </citation>
    <scope>NUCLEOTIDE SEQUENCE [LARGE SCALE GENOMIC DNA]</scope>
</reference>